<dbReference type="Proteomes" id="UP000029867">
    <property type="component" value="Unassembled WGS sequence"/>
</dbReference>
<dbReference type="Proteomes" id="UP000189274">
    <property type="component" value="Unassembled WGS sequence"/>
</dbReference>
<name>A0A099NSD6_PICKU</name>
<reference evidence="1" key="2">
    <citation type="submission" date="2014-08" db="EMBL/GenBank/DDBJ databases">
        <title>Exploiting Issatchenkia orientalis SD108 for Succinic Acid Production.</title>
        <authorList>
            <person name="Xiao H."/>
            <person name="Shao Z."/>
            <person name="Jiang Y."/>
            <person name="Dole S."/>
            <person name="Zhao H."/>
        </authorList>
    </citation>
    <scope>NUCLEOTIDE SEQUENCE [LARGE SCALE GENOMIC DNA]</scope>
    <source>
        <strain evidence="1">SD108</strain>
    </source>
</reference>
<evidence type="ECO:0000313" key="1">
    <source>
        <dbReference type="EMBL" id="KGK35480.1"/>
    </source>
</evidence>
<organism evidence="1 3">
    <name type="scientific">Pichia kudriavzevii</name>
    <name type="common">Yeast</name>
    <name type="synonym">Issatchenkia orientalis</name>
    <dbReference type="NCBI Taxonomy" id="4909"/>
    <lineage>
        <taxon>Eukaryota</taxon>
        <taxon>Fungi</taxon>
        <taxon>Dikarya</taxon>
        <taxon>Ascomycota</taxon>
        <taxon>Saccharomycotina</taxon>
        <taxon>Pichiomycetes</taxon>
        <taxon>Pichiales</taxon>
        <taxon>Pichiaceae</taxon>
        <taxon>Pichia</taxon>
    </lineage>
</organism>
<accession>A0A099NSD6</accession>
<dbReference type="HOGENOM" id="CLU_3224710_0_0_1"/>
<sequence length="44" mass="5085">MAGKFEVGIYIITIPTIVMNYQRLFCDRQVHLVSVDIELRSICV</sequence>
<gene>
    <name evidence="2" type="ORF">BOH78_0794</name>
    <name evidence="1" type="ORF">JL09_g5370</name>
</gene>
<evidence type="ECO:0000313" key="4">
    <source>
        <dbReference type="Proteomes" id="UP000189274"/>
    </source>
</evidence>
<dbReference type="EMBL" id="MQVM01000003">
    <property type="protein sequence ID" value="ONH76915.1"/>
    <property type="molecule type" value="Genomic_DNA"/>
</dbReference>
<reference evidence="2" key="4">
    <citation type="submission" date="2017-01" db="EMBL/GenBank/DDBJ databases">
        <authorList>
            <person name="Mah S.A."/>
            <person name="Swanson W.J."/>
            <person name="Moy G.W."/>
            <person name="Vacquier V.D."/>
        </authorList>
    </citation>
    <scope>NUCLEOTIDE SEQUENCE [LARGE SCALE GENOMIC DNA]</scope>
    <source>
        <strain evidence="2">129</strain>
    </source>
</reference>
<reference evidence="4" key="3">
    <citation type="journal article" date="2017" name="Genome Announc.">
        <title>Genome sequences of Cyberlindnera fabianii 65, Pichia kudriavzevii 129, and Saccharomyces cerevisiae 131 isolated from fermented masau fruits in Zimbabwe.</title>
        <authorList>
            <person name="van Rijswijck I.M.H."/>
            <person name="Derks M.F.L."/>
            <person name="Abee T."/>
            <person name="de Ridder D."/>
            <person name="Smid E.J."/>
        </authorList>
    </citation>
    <scope>NUCLEOTIDE SEQUENCE [LARGE SCALE GENOMIC DNA]</scope>
    <source>
        <strain evidence="4">129</strain>
    </source>
</reference>
<evidence type="ECO:0000313" key="2">
    <source>
        <dbReference type="EMBL" id="ONH76915.1"/>
    </source>
</evidence>
<proteinExistence type="predicted"/>
<protein>
    <submittedName>
        <fullName evidence="1">Uncharacterized protein</fullName>
    </submittedName>
</protein>
<reference evidence="3" key="1">
    <citation type="journal article" date="2014" name="Microb. Cell Fact.">
        <title>Exploiting Issatchenkia orientalis SD108 for succinic acid production.</title>
        <authorList>
            <person name="Xiao H."/>
            <person name="Shao Z."/>
            <person name="Jiang Y."/>
            <person name="Dole S."/>
            <person name="Zhao H."/>
        </authorList>
    </citation>
    <scope>NUCLEOTIDE SEQUENCE [LARGE SCALE GENOMIC DNA]</scope>
    <source>
        <strain evidence="3">SD108</strain>
    </source>
</reference>
<dbReference type="EMBL" id="JQFK01000607">
    <property type="protein sequence ID" value="KGK35480.1"/>
    <property type="molecule type" value="Genomic_DNA"/>
</dbReference>
<dbReference type="AlphaFoldDB" id="A0A099NSD6"/>
<comment type="caution">
    <text evidence="1">The sequence shown here is derived from an EMBL/GenBank/DDBJ whole genome shotgun (WGS) entry which is preliminary data.</text>
</comment>
<evidence type="ECO:0000313" key="3">
    <source>
        <dbReference type="Proteomes" id="UP000029867"/>
    </source>
</evidence>